<dbReference type="EMBL" id="BNAS01000013">
    <property type="protein sequence ID" value="GHH80425.1"/>
    <property type="molecule type" value="Genomic_DNA"/>
</dbReference>
<gene>
    <name evidence="1" type="ORF">GCM10017772_48490</name>
</gene>
<accession>A0A919L0K4</accession>
<reference evidence="1" key="2">
    <citation type="submission" date="2020-09" db="EMBL/GenBank/DDBJ databases">
        <authorList>
            <person name="Sun Q."/>
            <person name="Zhou Y."/>
        </authorList>
    </citation>
    <scope>NUCLEOTIDE SEQUENCE</scope>
    <source>
        <strain evidence="1">CGMCC 4.7398</strain>
    </source>
</reference>
<sequence length="86" mass="9214">MSRAQSLAAAADYLFTAVNGLDGAARTLDRAGVLGASDQARKLHDGVAGLHSEISRAASVAHRAERPEFYDESGRWVGRHDEKGKH</sequence>
<dbReference type="AlphaFoldDB" id="A0A919L0K4"/>
<evidence type="ECO:0000313" key="1">
    <source>
        <dbReference type="EMBL" id="GHH80425.1"/>
    </source>
</evidence>
<protein>
    <submittedName>
        <fullName evidence="1">Uncharacterized protein</fullName>
    </submittedName>
</protein>
<comment type="caution">
    <text evidence="1">The sequence shown here is derived from an EMBL/GenBank/DDBJ whole genome shotgun (WGS) entry which is preliminary data.</text>
</comment>
<proteinExistence type="predicted"/>
<name>A0A919L0K4_9MICO</name>
<dbReference type="RefSeq" id="WP_189671888.1">
    <property type="nucleotide sequence ID" value="NZ_BNAS01000013.1"/>
</dbReference>
<evidence type="ECO:0000313" key="2">
    <source>
        <dbReference type="Proteomes" id="UP000627369"/>
    </source>
</evidence>
<keyword evidence="2" id="KW-1185">Reference proteome</keyword>
<dbReference type="Proteomes" id="UP000627369">
    <property type="component" value="Unassembled WGS sequence"/>
</dbReference>
<organism evidence="1 2">
    <name type="scientific">Promicromonospora soli</name>
    <dbReference type="NCBI Taxonomy" id="2035533"/>
    <lineage>
        <taxon>Bacteria</taxon>
        <taxon>Bacillati</taxon>
        <taxon>Actinomycetota</taxon>
        <taxon>Actinomycetes</taxon>
        <taxon>Micrococcales</taxon>
        <taxon>Promicromonosporaceae</taxon>
        <taxon>Promicromonospora</taxon>
    </lineage>
</organism>
<reference evidence="1" key="1">
    <citation type="journal article" date="2014" name="Int. J. Syst. Evol. Microbiol.">
        <title>Complete genome sequence of Corynebacterium casei LMG S-19264T (=DSM 44701T), isolated from a smear-ripened cheese.</title>
        <authorList>
            <consortium name="US DOE Joint Genome Institute (JGI-PGF)"/>
            <person name="Walter F."/>
            <person name="Albersmeier A."/>
            <person name="Kalinowski J."/>
            <person name="Ruckert C."/>
        </authorList>
    </citation>
    <scope>NUCLEOTIDE SEQUENCE</scope>
    <source>
        <strain evidence="1">CGMCC 4.7398</strain>
    </source>
</reference>